<dbReference type="InterPro" id="IPR059180">
    <property type="entry name" value="3D_YorM"/>
</dbReference>
<dbReference type="CDD" id="cd14667">
    <property type="entry name" value="3D_containing_proteins"/>
    <property type="match status" value="1"/>
</dbReference>
<dbReference type="InterPro" id="IPR010611">
    <property type="entry name" value="3D_dom"/>
</dbReference>
<dbReference type="PANTHER" id="PTHR39160:SF4">
    <property type="entry name" value="RESUSCITATION-PROMOTING FACTOR RPFB"/>
    <property type="match status" value="1"/>
</dbReference>
<feature type="domain" description="3D" evidence="2">
    <location>
        <begin position="121"/>
        <end position="179"/>
    </location>
</feature>
<dbReference type="Pfam" id="PF06725">
    <property type="entry name" value="3D"/>
    <property type="match status" value="1"/>
</dbReference>
<reference evidence="3" key="1">
    <citation type="submission" date="2024-03" db="EMBL/GenBank/DDBJ databases">
        <title>Diverse circular DNA viruses in blood, oral, and fecal samples of captive lemurs.</title>
        <authorList>
            <person name="Paietta E.N."/>
            <person name="Kraberger S."/>
            <person name="Lund M.C."/>
            <person name="Custer J.M."/>
            <person name="Vargas K.M."/>
            <person name="Ehmke E.E."/>
            <person name="Yoder A.D."/>
            <person name="Varsani A."/>
        </authorList>
    </citation>
    <scope>NUCLEOTIDE SEQUENCE</scope>
    <source>
        <strain evidence="3">Duke_22FF_208</strain>
    </source>
</reference>
<evidence type="ECO:0000259" key="2">
    <source>
        <dbReference type="Pfam" id="PF06725"/>
    </source>
</evidence>
<name>A0AAU8AWC2_9CAUD</name>
<dbReference type="PANTHER" id="PTHR39160">
    <property type="entry name" value="CELL WALL-BINDING PROTEIN YOCH"/>
    <property type="match status" value="1"/>
</dbReference>
<dbReference type="Gene3D" id="2.40.40.10">
    <property type="entry name" value="RlpA-like domain"/>
    <property type="match status" value="1"/>
</dbReference>
<proteinExistence type="predicted"/>
<organism evidence="3">
    <name type="scientific">Dulem virus 37</name>
    <dbReference type="NCBI Taxonomy" id="3145755"/>
    <lineage>
        <taxon>Viruses</taxon>
        <taxon>Duplodnaviria</taxon>
        <taxon>Heunggongvirae</taxon>
        <taxon>Uroviricota</taxon>
        <taxon>Caudoviricetes</taxon>
    </lineage>
</organism>
<evidence type="ECO:0000313" key="3">
    <source>
        <dbReference type="EMBL" id="XCD04291.1"/>
    </source>
</evidence>
<evidence type="ECO:0000256" key="1">
    <source>
        <dbReference type="ARBA" id="ARBA00022729"/>
    </source>
</evidence>
<dbReference type="InterPro" id="IPR036908">
    <property type="entry name" value="RlpA-like_sf"/>
</dbReference>
<dbReference type="GO" id="GO:0019867">
    <property type="term" value="C:outer membrane"/>
    <property type="evidence" value="ECO:0007669"/>
    <property type="project" value="InterPro"/>
</dbReference>
<dbReference type="InterPro" id="IPR051933">
    <property type="entry name" value="Resuscitation_pf_RpfB"/>
</dbReference>
<keyword evidence="1" id="KW-0732">Signal</keyword>
<sequence length="185" mass="20162">MRQPKYKKLKNHRFFLAMCAVPAVMLLIVCLTAAFCSGDKNAVTADVSASGIPISETPETEMEPTVESVSEPELISLGEFTVTAYCPCVICCGEWSKEHPSRVGTDYVQMTASGTIPQEGRTIGVDPNVIPYGTIVVIFGHEYIAEDSGAALNGNTIDIYFDSHDEALDFGRQTTEVFVKNIKED</sequence>
<dbReference type="GO" id="GO:0009254">
    <property type="term" value="P:peptidoglycan turnover"/>
    <property type="evidence" value="ECO:0007669"/>
    <property type="project" value="InterPro"/>
</dbReference>
<dbReference type="GO" id="GO:0004553">
    <property type="term" value="F:hydrolase activity, hydrolyzing O-glycosyl compounds"/>
    <property type="evidence" value="ECO:0007669"/>
    <property type="project" value="InterPro"/>
</dbReference>
<dbReference type="SUPFAM" id="SSF50685">
    <property type="entry name" value="Barwin-like endoglucanases"/>
    <property type="match status" value="1"/>
</dbReference>
<accession>A0AAU8AWC2</accession>
<dbReference type="EMBL" id="PP511443">
    <property type="protein sequence ID" value="XCD04291.1"/>
    <property type="molecule type" value="Genomic_DNA"/>
</dbReference>
<protein>
    <submittedName>
        <fullName evidence="3">Lytic transglycosylase</fullName>
    </submittedName>
</protein>